<keyword evidence="3" id="KW-1185">Reference proteome</keyword>
<feature type="region of interest" description="Disordered" evidence="1">
    <location>
        <begin position="1"/>
        <end position="39"/>
    </location>
</feature>
<protein>
    <submittedName>
        <fullName evidence="2">Uncharacterized protein</fullName>
    </submittedName>
</protein>
<reference evidence="2 3" key="1">
    <citation type="journal article" date="2023" name="Plants (Basel)">
        <title>Bridging the Gap: Combining Genomics and Transcriptomics Approaches to Understand Stylosanthes scabra, an Orphan Legume from the Brazilian Caatinga.</title>
        <authorList>
            <person name="Ferreira-Neto J.R.C."/>
            <person name="da Silva M.D."/>
            <person name="Binneck E."/>
            <person name="de Melo N.F."/>
            <person name="da Silva R.H."/>
            <person name="de Melo A.L.T.M."/>
            <person name="Pandolfi V."/>
            <person name="Bustamante F.O."/>
            <person name="Brasileiro-Vidal A.C."/>
            <person name="Benko-Iseppon A.M."/>
        </authorList>
    </citation>
    <scope>NUCLEOTIDE SEQUENCE [LARGE SCALE GENOMIC DNA]</scope>
    <source>
        <tissue evidence="2">Leaves</tissue>
    </source>
</reference>
<dbReference type="Proteomes" id="UP001341840">
    <property type="component" value="Unassembled WGS sequence"/>
</dbReference>
<evidence type="ECO:0000256" key="1">
    <source>
        <dbReference type="SAM" id="MobiDB-lite"/>
    </source>
</evidence>
<proteinExistence type="predicted"/>
<dbReference type="EMBL" id="JASCZI010181244">
    <property type="protein sequence ID" value="MED6179405.1"/>
    <property type="molecule type" value="Genomic_DNA"/>
</dbReference>
<feature type="compositionally biased region" description="Polar residues" evidence="1">
    <location>
        <begin position="13"/>
        <end position="29"/>
    </location>
</feature>
<accession>A0ABU6W435</accession>
<evidence type="ECO:0000313" key="2">
    <source>
        <dbReference type="EMBL" id="MED6179405.1"/>
    </source>
</evidence>
<feature type="compositionally biased region" description="Basic and acidic residues" evidence="1">
    <location>
        <begin position="1"/>
        <end position="12"/>
    </location>
</feature>
<name>A0ABU6W435_9FABA</name>
<dbReference type="PROSITE" id="PS51257">
    <property type="entry name" value="PROKAR_LIPOPROTEIN"/>
    <property type="match status" value="1"/>
</dbReference>
<evidence type="ECO:0000313" key="3">
    <source>
        <dbReference type="Proteomes" id="UP001341840"/>
    </source>
</evidence>
<organism evidence="2 3">
    <name type="scientific">Stylosanthes scabra</name>
    <dbReference type="NCBI Taxonomy" id="79078"/>
    <lineage>
        <taxon>Eukaryota</taxon>
        <taxon>Viridiplantae</taxon>
        <taxon>Streptophyta</taxon>
        <taxon>Embryophyta</taxon>
        <taxon>Tracheophyta</taxon>
        <taxon>Spermatophyta</taxon>
        <taxon>Magnoliopsida</taxon>
        <taxon>eudicotyledons</taxon>
        <taxon>Gunneridae</taxon>
        <taxon>Pentapetalae</taxon>
        <taxon>rosids</taxon>
        <taxon>fabids</taxon>
        <taxon>Fabales</taxon>
        <taxon>Fabaceae</taxon>
        <taxon>Papilionoideae</taxon>
        <taxon>50 kb inversion clade</taxon>
        <taxon>dalbergioids sensu lato</taxon>
        <taxon>Dalbergieae</taxon>
        <taxon>Pterocarpus clade</taxon>
        <taxon>Stylosanthes</taxon>
    </lineage>
</organism>
<comment type="caution">
    <text evidence="2">The sequence shown here is derived from an EMBL/GenBank/DDBJ whole genome shotgun (WGS) entry which is preliminary data.</text>
</comment>
<feature type="region of interest" description="Disordered" evidence="1">
    <location>
        <begin position="55"/>
        <end position="103"/>
    </location>
</feature>
<gene>
    <name evidence="2" type="ORF">PIB30_000517</name>
</gene>
<sequence>MKEKSPGEDRNRGGNTNPIRGYPTISNPFGSGCQPYPQRNGLACGVRVETKPYPTLPIATTRKARRMDKKPRSSISTDRAVARPRRRVDGQENSDVAFTVPPN</sequence>